<reference evidence="1 2" key="1">
    <citation type="submission" date="2020-12" db="EMBL/GenBank/DDBJ databases">
        <title>Metabolic potential, ecology and presence of endohyphal bacteria is reflected in genomic diversity of Mucoromycotina.</title>
        <authorList>
            <person name="Muszewska A."/>
            <person name="Okrasinska A."/>
            <person name="Steczkiewicz K."/>
            <person name="Drgas O."/>
            <person name="Orlowska M."/>
            <person name="Perlinska-Lenart U."/>
            <person name="Aleksandrzak-Piekarczyk T."/>
            <person name="Szatraj K."/>
            <person name="Zielenkiewicz U."/>
            <person name="Pilsyk S."/>
            <person name="Malc E."/>
            <person name="Mieczkowski P."/>
            <person name="Kruszewska J.S."/>
            <person name="Biernat P."/>
            <person name="Pawlowska J."/>
        </authorList>
    </citation>
    <scope>NUCLEOTIDE SEQUENCE [LARGE SCALE GENOMIC DNA]</scope>
    <source>
        <strain evidence="1 2">CBS 142.35</strain>
    </source>
</reference>
<proteinExistence type="predicted"/>
<keyword evidence="2" id="KW-1185">Reference proteome</keyword>
<dbReference type="AlphaFoldDB" id="A0A8H7S9E2"/>
<name>A0A8H7S9E2_9FUNG</name>
<evidence type="ECO:0000313" key="2">
    <source>
        <dbReference type="Proteomes" id="UP000646827"/>
    </source>
</evidence>
<protein>
    <submittedName>
        <fullName evidence="1">Uncharacterized protein</fullName>
    </submittedName>
</protein>
<organism evidence="1 2">
    <name type="scientific">Circinella minor</name>
    <dbReference type="NCBI Taxonomy" id="1195481"/>
    <lineage>
        <taxon>Eukaryota</taxon>
        <taxon>Fungi</taxon>
        <taxon>Fungi incertae sedis</taxon>
        <taxon>Mucoromycota</taxon>
        <taxon>Mucoromycotina</taxon>
        <taxon>Mucoromycetes</taxon>
        <taxon>Mucorales</taxon>
        <taxon>Lichtheimiaceae</taxon>
        <taxon>Circinella</taxon>
    </lineage>
</organism>
<accession>A0A8H7S9E2</accession>
<comment type="caution">
    <text evidence="1">The sequence shown here is derived from an EMBL/GenBank/DDBJ whole genome shotgun (WGS) entry which is preliminary data.</text>
</comment>
<gene>
    <name evidence="1" type="ORF">INT45_001519</name>
</gene>
<dbReference type="Proteomes" id="UP000646827">
    <property type="component" value="Unassembled WGS sequence"/>
</dbReference>
<dbReference type="OrthoDB" id="10441719at2759"/>
<evidence type="ECO:0000313" key="1">
    <source>
        <dbReference type="EMBL" id="KAG2225295.1"/>
    </source>
</evidence>
<sequence>MIRFVSSTSLSSLKSHLESFTEASEQDYAEGTGWDFPQEESPNTSIWNQEKSQVIPELIVEQNGNILFRQYDSDFVPPLKFTDIEELYSEGGLYFDLVHEVVNLKMARLKLLHKILTRRENFLQTVSRTEYCRFCGNRKMIKDAKNSFTTTPPRFISMILISLVTMDCIFI</sequence>
<dbReference type="EMBL" id="JAEPRB010000030">
    <property type="protein sequence ID" value="KAG2225295.1"/>
    <property type="molecule type" value="Genomic_DNA"/>
</dbReference>